<dbReference type="Pfam" id="PF01968">
    <property type="entry name" value="Hydantoinase_A"/>
    <property type="match status" value="1"/>
</dbReference>
<comment type="caution">
    <text evidence="3">The sequence shown here is derived from an EMBL/GenBank/DDBJ whole genome shotgun (WGS) entry which is preliminary data.</text>
</comment>
<dbReference type="PANTHER" id="PTHR11365:SF2">
    <property type="entry name" value="5-OXOPROLINASE"/>
    <property type="match status" value="1"/>
</dbReference>
<accession>A0ABR3S1J7</accession>
<reference evidence="3 4" key="1">
    <citation type="submission" date="2024-02" db="EMBL/GenBank/DDBJ databases">
        <title>De novo assembly and annotation of 12 fungi associated with fruit tree decline syndrome in Ontario, Canada.</title>
        <authorList>
            <person name="Sulman M."/>
            <person name="Ellouze W."/>
            <person name="Ilyukhin E."/>
        </authorList>
    </citation>
    <scope>NUCLEOTIDE SEQUENCE [LARGE SCALE GENOMIC DNA]</scope>
    <source>
        <strain evidence="3 4">M42-189</strain>
    </source>
</reference>
<dbReference type="Proteomes" id="UP001521785">
    <property type="component" value="Unassembled WGS sequence"/>
</dbReference>
<evidence type="ECO:0000259" key="2">
    <source>
        <dbReference type="Pfam" id="PF05378"/>
    </source>
</evidence>
<dbReference type="InterPro" id="IPR002821">
    <property type="entry name" value="Hydantoinase_A"/>
</dbReference>
<gene>
    <name evidence="3" type="ORF">SLS60_002014</name>
</gene>
<keyword evidence="4" id="KW-1185">Reference proteome</keyword>
<dbReference type="InterPro" id="IPR008040">
    <property type="entry name" value="Hydant_A_N"/>
</dbReference>
<dbReference type="Pfam" id="PF05378">
    <property type="entry name" value="Hydant_A_N"/>
    <property type="match status" value="1"/>
</dbReference>
<dbReference type="PANTHER" id="PTHR11365">
    <property type="entry name" value="5-OXOPROLINASE RELATED"/>
    <property type="match status" value="1"/>
</dbReference>
<protein>
    <recommendedName>
        <fullName evidence="5">5-oxoprolinase</fullName>
    </recommendedName>
</protein>
<dbReference type="EMBL" id="JAKJXO020000002">
    <property type="protein sequence ID" value="KAL1610348.1"/>
    <property type="molecule type" value="Genomic_DNA"/>
</dbReference>
<evidence type="ECO:0000313" key="4">
    <source>
        <dbReference type="Proteomes" id="UP001521785"/>
    </source>
</evidence>
<evidence type="ECO:0008006" key="5">
    <source>
        <dbReference type="Google" id="ProtNLM"/>
    </source>
</evidence>
<feature type="domain" description="Hydantoinase A/oxoprolinase" evidence="1">
    <location>
        <begin position="236"/>
        <end position="321"/>
    </location>
</feature>
<proteinExistence type="predicted"/>
<evidence type="ECO:0000313" key="3">
    <source>
        <dbReference type="EMBL" id="KAL1610348.1"/>
    </source>
</evidence>
<evidence type="ECO:0000259" key="1">
    <source>
        <dbReference type="Pfam" id="PF01968"/>
    </source>
</evidence>
<name>A0ABR3S1J7_9PLEO</name>
<organism evidence="3 4">
    <name type="scientific">Paraconiothyrium brasiliense</name>
    <dbReference type="NCBI Taxonomy" id="300254"/>
    <lineage>
        <taxon>Eukaryota</taxon>
        <taxon>Fungi</taxon>
        <taxon>Dikarya</taxon>
        <taxon>Ascomycota</taxon>
        <taxon>Pezizomycotina</taxon>
        <taxon>Dothideomycetes</taxon>
        <taxon>Pleosporomycetidae</taxon>
        <taxon>Pleosporales</taxon>
        <taxon>Massarineae</taxon>
        <taxon>Didymosphaeriaceae</taxon>
        <taxon>Paraconiothyrium</taxon>
    </lineage>
</organism>
<dbReference type="InterPro" id="IPR045079">
    <property type="entry name" value="Oxoprolinase-like"/>
</dbReference>
<feature type="domain" description="Hydantoinase/oxoprolinase N-terminal" evidence="2">
    <location>
        <begin position="6"/>
        <end position="218"/>
    </location>
</feature>
<sequence length="325" mass="35374">MSGVQIAIDRGGTFTDVHASIPGQEDIILKVLSVDPANYSDAPTEGVRRVLEIVTGKPHPRGQALNTAPIQRIRMGTTVGTNALLERKGARSALLVTRGFKDLLRIGNQSRPKIFDLKVAMPELLYQDVVEIDERVTLMGYTEDPYPKKIDAASDPELRVGLTGEIVRVIRTPDLAAAKESLQKLWDDGYRSLSIVFLHSYVYPDHEQRVGALAREIGFSVVESAALQPMIKVVPRGTSATADAYLTPIIKAYINSISANFEGGLAAEGLRCDFMQSNGGLVDFRSFSGLRSILSGPAGGVVGYAQTTWDADRKKAVIGMDYHYP</sequence>